<sequence>MFICTKAARMWLHITVYIVLRVRLYAHFPPYIHYTCTCTHVKAPRIAKPYRNILRPHRSWFFDEKMASQTREKRTSRRTEQITQKTTSSSSVSSPTIITREQEKEQLIHLNDRLAAYIDKVRSLELENSRLNLQITSIEETIASERSNIKEVYEKELEDARRLLDETAGDKARLQIEAGKYRAELDDLKPRVKKLEKELNSANNRISGLEASVAEKDGRIRALSNEKRNLEDQLNELRKELEKKEKQLLVAKKQVEEETVVRVDLENRLQSLKEELAFKEQLYKEELKEHSLKRTIDFSGVDMGDDINVSLLDSLQELRDQHNEQASMFRSETEELYTSKINDLKTIAERYRNQYTRCQDELRDLKSKQDDKDSEILALKAQNDALVARIKDLEKQIRVEQDLHREALINRDKELQNMREAMAEQLKMYQELMNIKLSLDAEITTYRKLLEGEESRLRLDITPPAQKKTPKKQKPKAPERSQKRGTKRRRVEDTRSTVHSATATGVVAIEDSDPEGEYIKLHNTSDSDQPMGGWVIKRSIDNGPEKTYKFTGKFVLKGGAEVTVWSSGSGMSQDLPTDLVSKNDSWGVGEQIDTTLVDASGEVMATRNLNREVVEYEDTDYGGVDDEVGKEELFHQQGDPEKRCSIM</sequence>
<evidence type="ECO:0000313" key="10">
    <source>
        <dbReference type="EMBL" id="KAJ8028873.1"/>
    </source>
</evidence>
<proteinExistence type="inferred from homology"/>
<evidence type="ECO:0000313" key="11">
    <source>
        <dbReference type="Proteomes" id="UP001152320"/>
    </source>
</evidence>
<evidence type="ECO:0000256" key="6">
    <source>
        <dbReference type="SAM" id="Coils"/>
    </source>
</evidence>
<evidence type="ECO:0000256" key="7">
    <source>
        <dbReference type="SAM" id="MobiDB-lite"/>
    </source>
</evidence>
<dbReference type="GO" id="GO:0051664">
    <property type="term" value="P:nuclear pore localization"/>
    <property type="evidence" value="ECO:0007669"/>
    <property type="project" value="TreeGrafter"/>
</dbReference>
<dbReference type="InterPro" id="IPR018039">
    <property type="entry name" value="IF_conserved"/>
</dbReference>
<evidence type="ECO:0000256" key="1">
    <source>
        <dbReference type="ARBA" id="ARBA00004123"/>
    </source>
</evidence>
<dbReference type="EMBL" id="JAIZAY010000014">
    <property type="protein sequence ID" value="KAJ8028873.1"/>
    <property type="molecule type" value="Genomic_DNA"/>
</dbReference>
<dbReference type="InterPro" id="IPR036415">
    <property type="entry name" value="Lamin_tail_dom_sf"/>
</dbReference>
<dbReference type="PROSITE" id="PS51841">
    <property type="entry name" value="LTD"/>
    <property type="match status" value="1"/>
</dbReference>
<evidence type="ECO:0000256" key="3">
    <source>
        <dbReference type="ARBA" id="ARBA00023054"/>
    </source>
</evidence>
<protein>
    <submittedName>
        <fullName evidence="10">Prelamin-A/C</fullName>
    </submittedName>
</protein>
<dbReference type="GO" id="GO:0007097">
    <property type="term" value="P:nuclear migration"/>
    <property type="evidence" value="ECO:0007669"/>
    <property type="project" value="TreeGrafter"/>
</dbReference>
<keyword evidence="3 6" id="KW-0175">Coiled coil</keyword>
<dbReference type="PANTHER" id="PTHR45721">
    <property type="entry name" value="LAMIN DM0-RELATED"/>
    <property type="match status" value="1"/>
</dbReference>
<keyword evidence="4" id="KW-0539">Nucleus</keyword>
<comment type="similarity">
    <text evidence="5">Belongs to the intermediate filament family.</text>
</comment>
<dbReference type="SUPFAM" id="SSF74853">
    <property type="entry name" value="Lamin A/C globular tail domain"/>
    <property type="match status" value="1"/>
</dbReference>
<dbReference type="Gene3D" id="2.60.40.1260">
    <property type="entry name" value="Lamin Tail domain"/>
    <property type="match status" value="1"/>
</dbReference>
<dbReference type="Pfam" id="PF00932">
    <property type="entry name" value="LTD"/>
    <property type="match status" value="1"/>
</dbReference>
<dbReference type="Gene3D" id="1.20.5.170">
    <property type="match status" value="1"/>
</dbReference>
<evidence type="ECO:0000256" key="5">
    <source>
        <dbReference type="RuleBase" id="RU000685"/>
    </source>
</evidence>
<comment type="caution">
    <text evidence="10">The sequence shown here is derived from an EMBL/GenBank/DDBJ whole genome shotgun (WGS) entry which is preliminary data.</text>
</comment>
<dbReference type="GO" id="GO:0005882">
    <property type="term" value="C:intermediate filament"/>
    <property type="evidence" value="ECO:0007669"/>
    <property type="project" value="UniProtKB-KW"/>
</dbReference>
<dbReference type="GO" id="GO:0090435">
    <property type="term" value="P:protein localization to nuclear envelope"/>
    <property type="evidence" value="ECO:0007669"/>
    <property type="project" value="TreeGrafter"/>
</dbReference>
<gene>
    <name evidence="10" type="ORF">HOLleu_28121</name>
</gene>
<feature type="domain" description="IF rod" evidence="9">
    <location>
        <begin position="103"/>
        <end position="457"/>
    </location>
</feature>
<dbReference type="Gene3D" id="1.20.5.1160">
    <property type="entry name" value="Vasodilator-stimulated phosphoprotein"/>
    <property type="match status" value="2"/>
</dbReference>
<feature type="compositionally biased region" description="Basic and acidic residues" evidence="7">
    <location>
        <begin position="71"/>
        <end position="80"/>
    </location>
</feature>
<dbReference type="OrthoDB" id="102442at2759"/>
<dbReference type="GO" id="GO:0005652">
    <property type="term" value="C:nuclear lamina"/>
    <property type="evidence" value="ECO:0007669"/>
    <property type="project" value="TreeGrafter"/>
</dbReference>
<dbReference type="InterPro" id="IPR039008">
    <property type="entry name" value="IF_rod_dom"/>
</dbReference>
<reference evidence="10" key="1">
    <citation type="submission" date="2021-10" db="EMBL/GenBank/DDBJ databases">
        <title>Tropical sea cucumber genome reveals ecological adaptation and Cuvierian tubules defense mechanism.</title>
        <authorList>
            <person name="Chen T."/>
        </authorList>
    </citation>
    <scope>NUCLEOTIDE SEQUENCE</scope>
    <source>
        <strain evidence="10">Nanhai2018</strain>
        <tissue evidence="10">Muscle</tissue>
    </source>
</reference>
<feature type="domain" description="LTD" evidence="8">
    <location>
        <begin position="495"/>
        <end position="611"/>
    </location>
</feature>
<dbReference type="AlphaFoldDB" id="A0A9Q1H0L5"/>
<feature type="region of interest" description="Disordered" evidence="7">
    <location>
        <begin position="71"/>
        <end position="96"/>
    </location>
</feature>
<keyword evidence="11" id="KW-1185">Reference proteome</keyword>
<dbReference type="SUPFAM" id="SSF64593">
    <property type="entry name" value="Intermediate filament protein, coiled coil region"/>
    <property type="match status" value="2"/>
</dbReference>
<name>A0A9Q1H0L5_HOLLE</name>
<dbReference type="GO" id="GO:0031507">
    <property type="term" value="P:heterochromatin formation"/>
    <property type="evidence" value="ECO:0007669"/>
    <property type="project" value="TreeGrafter"/>
</dbReference>
<dbReference type="PROSITE" id="PS51842">
    <property type="entry name" value="IF_ROD_2"/>
    <property type="match status" value="1"/>
</dbReference>
<evidence type="ECO:0000259" key="8">
    <source>
        <dbReference type="PROSITE" id="PS51841"/>
    </source>
</evidence>
<evidence type="ECO:0000256" key="4">
    <source>
        <dbReference type="ARBA" id="ARBA00023242"/>
    </source>
</evidence>
<dbReference type="Gene3D" id="1.20.5.500">
    <property type="entry name" value="Single helix bin"/>
    <property type="match status" value="1"/>
</dbReference>
<dbReference type="Proteomes" id="UP001152320">
    <property type="component" value="Chromosome 14"/>
</dbReference>
<feature type="compositionally biased region" description="Low complexity" evidence="7">
    <location>
        <begin position="81"/>
        <end position="96"/>
    </location>
</feature>
<evidence type="ECO:0000259" key="9">
    <source>
        <dbReference type="PROSITE" id="PS51842"/>
    </source>
</evidence>
<evidence type="ECO:0000256" key="2">
    <source>
        <dbReference type="ARBA" id="ARBA00022754"/>
    </source>
</evidence>
<dbReference type="Pfam" id="PF00038">
    <property type="entry name" value="Filament"/>
    <property type="match status" value="1"/>
</dbReference>
<organism evidence="10 11">
    <name type="scientific">Holothuria leucospilota</name>
    <name type="common">Black long sea cucumber</name>
    <name type="synonym">Mertensiothuria leucospilota</name>
    <dbReference type="NCBI Taxonomy" id="206669"/>
    <lineage>
        <taxon>Eukaryota</taxon>
        <taxon>Metazoa</taxon>
        <taxon>Echinodermata</taxon>
        <taxon>Eleutherozoa</taxon>
        <taxon>Echinozoa</taxon>
        <taxon>Holothuroidea</taxon>
        <taxon>Aspidochirotacea</taxon>
        <taxon>Aspidochirotida</taxon>
        <taxon>Holothuriidae</taxon>
        <taxon>Holothuria</taxon>
    </lineage>
</organism>
<dbReference type="SMART" id="SM01391">
    <property type="entry name" value="Filament"/>
    <property type="match status" value="1"/>
</dbReference>
<dbReference type="PROSITE" id="PS00226">
    <property type="entry name" value="IF_ROD_1"/>
    <property type="match status" value="1"/>
</dbReference>
<feature type="coiled-coil region" evidence="6">
    <location>
        <begin position="100"/>
        <end position="435"/>
    </location>
</feature>
<dbReference type="InterPro" id="IPR001322">
    <property type="entry name" value="Lamin_tail_dom"/>
</dbReference>
<dbReference type="PANTHER" id="PTHR45721:SF11">
    <property type="entry name" value="LAMIN DM0-RELATED"/>
    <property type="match status" value="1"/>
</dbReference>
<dbReference type="GO" id="GO:0005200">
    <property type="term" value="F:structural constituent of cytoskeleton"/>
    <property type="evidence" value="ECO:0007669"/>
    <property type="project" value="TreeGrafter"/>
</dbReference>
<keyword evidence="2 5" id="KW-0403">Intermediate filament</keyword>
<dbReference type="GO" id="GO:0006998">
    <property type="term" value="P:nuclear envelope organization"/>
    <property type="evidence" value="ECO:0007669"/>
    <property type="project" value="TreeGrafter"/>
</dbReference>
<comment type="subcellular location">
    <subcellularLocation>
        <location evidence="1">Nucleus</location>
    </subcellularLocation>
</comment>
<accession>A0A9Q1H0L5</accession>
<feature type="region of interest" description="Disordered" evidence="7">
    <location>
        <begin position="457"/>
        <end position="499"/>
    </location>
</feature>